<evidence type="ECO:0000256" key="1">
    <source>
        <dbReference type="SAM" id="MobiDB-lite"/>
    </source>
</evidence>
<organism evidence="2 3">
    <name type="scientific">Steinernema glaseri</name>
    <dbReference type="NCBI Taxonomy" id="37863"/>
    <lineage>
        <taxon>Eukaryota</taxon>
        <taxon>Metazoa</taxon>
        <taxon>Ecdysozoa</taxon>
        <taxon>Nematoda</taxon>
        <taxon>Chromadorea</taxon>
        <taxon>Rhabditida</taxon>
        <taxon>Tylenchina</taxon>
        <taxon>Panagrolaimomorpha</taxon>
        <taxon>Strongyloidoidea</taxon>
        <taxon>Steinernematidae</taxon>
        <taxon>Steinernema</taxon>
    </lineage>
</organism>
<name>A0A1I7Y1E1_9BILA</name>
<dbReference type="Proteomes" id="UP000095287">
    <property type="component" value="Unplaced"/>
</dbReference>
<dbReference type="AlphaFoldDB" id="A0A1I7Y1E1"/>
<evidence type="ECO:0000313" key="3">
    <source>
        <dbReference type="WBParaSite" id="L893_g1166.t1"/>
    </source>
</evidence>
<reference evidence="3" key="1">
    <citation type="submission" date="2016-11" db="UniProtKB">
        <authorList>
            <consortium name="WormBaseParasite"/>
        </authorList>
    </citation>
    <scope>IDENTIFICATION</scope>
</reference>
<sequence>MGNTDVNRSLVASPFLFAWEGMGQLRRKRRDIPGSIRIGAFRLVGFTYESSARSVIDKFAYLGHRLLGMSLLRNHGNPPVGHDATSSCPTYLASLRDRRIVYGFLGDAETSGTPWTNHVTEMTCLRARNLVNSVKTEPCDDVGQRPNELGTAPGHEERHDKPCGPYSYHVALDRAI</sequence>
<evidence type="ECO:0000313" key="2">
    <source>
        <dbReference type="Proteomes" id="UP000095287"/>
    </source>
</evidence>
<keyword evidence="2" id="KW-1185">Reference proteome</keyword>
<protein>
    <submittedName>
        <fullName evidence="3">Riboflavin kinase</fullName>
    </submittedName>
</protein>
<dbReference type="WBParaSite" id="L893_g1166.t1">
    <property type="protein sequence ID" value="L893_g1166.t1"/>
    <property type="gene ID" value="L893_g1166"/>
</dbReference>
<proteinExistence type="predicted"/>
<accession>A0A1I7Y1E1</accession>
<feature type="region of interest" description="Disordered" evidence="1">
    <location>
        <begin position="138"/>
        <end position="164"/>
    </location>
</feature>